<reference evidence="1 2" key="1">
    <citation type="submission" date="2018-12" db="EMBL/GenBank/DDBJ databases">
        <authorList>
            <person name="Feng G."/>
            <person name="Zhu H."/>
        </authorList>
    </citation>
    <scope>NUCLEOTIDE SEQUENCE [LARGE SCALE GENOMIC DNA]</scope>
    <source>
        <strain evidence="1 2">KCTC 12533</strain>
    </source>
</reference>
<dbReference type="Proteomes" id="UP000273500">
    <property type="component" value="Unassembled WGS sequence"/>
</dbReference>
<proteinExistence type="predicted"/>
<gene>
    <name evidence="1" type="ORF">EI291_14640</name>
</gene>
<dbReference type="RefSeq" id="WP_125421356.1">
    <property type="nucleotide sequence ID" value="NZ_RWIT01000008.1"/>
</dbReference>
<keyword evidence="2" id="KW-1185">Reference proteome</keyword>
<evidence type="ECO:0000313" key="1">
    <source>
        <dbReference type="EMBL" id="RSK47493.1"/>
    </source>
</evidence>
<dbReference type="OrthoDB" id="884521at2"/>
<name>A0A428KM29_9BACT</name>
<dbReference type="AlphaFoldDB" id="A0A428KM29"/>
<protein>
    <submittedName>
        <fullName evidence="1">Uncharacterized protein</fullName>
    </submittedName>
</protein>
<accession>A0A428KM29</accession>
<comment type="caution">
    <text evidence="1">The sequence shown here is derived from an EMBL/GenBank/DDBJ whole genome shotgun (WGS) entry which is preliminary data.</text>
</comment>
<evidence type="ECO:0000313" key="2">
    <source>
        <dbReference type="Proteomes" id="UP000273500"/>
    </source>
</evidence>
<organism evidence="1 2">
    <name type="scientific">Hymenobacter rigui</name>
    <dbReference type="NCBI Taxonomy" id="334424"/>
    <lineage>
        <taxon>Bacteria</taxon>
        <taxon>Pseudomonadati</taxon>
        <taxon>Bacteroidota</taxon>
        <taxon>Cytophagia</taxon>
        <taxon>Cytophagales</taxon>
        <taxon>Hymenobacteraceae</taxon>
        <taxon>Hymenobacter</taxon>
    </lineage>
</organism>
<dbReference type="EMBL" id="RWIT01000008">
    <property type="protein sequence ID" value="RSK47493.1"/>
    <property type="molecule type" value="Genomic_DNA"/>
</dbReference>
<sequence>MWKPIFLTVAGVLAIPVLLLLSLWLYRAGGGLVDDLQHRFLPPTRVTVTWPSEWGCDEFQEAYRVVKIEYPTSAVRRLFFGTSLLVPYPRGKAGDTTAFYRYYQHRVRHGKVDTVVVRGRFGYDIGVGERGMLYQCDDIPYFDISEVYSTKGKILKRFN</sequence>